<accession>A0A8T9QDH9</accession>
<feature type="transmembrane region" description="Helical" evidence="1">
    <location>
        <begin position="6"/>
        <end position="31"/>
    </location>
</feature>
<dbReference type="Proteomes" id="UP000831796">
    <property type="component" value="Chromosome"/>
</dbReference>
<proteinExistence type="predicted"/>
<name>A0A8T9QDH9_9BACT</name>
<feature type="transmembrane region" description="Helical" evidence="1">
    <location>
        <begin position="51"/>
        <end position="73"/>
    </location>
</feature>
<dbReference type="AlphaFoldDB" id="A0A8T9QDH9"/>
<keyword evidence="1" id="KW-1133">Transmembrane helix</keyword>
<sequence>MEALFHMVFTLFKVSIQASVYATLLLGLVRLYGRRNPTHPLVLASRHARRFWWVSGFLVSVALVGFSCTYWGYHGFGDSACVPLGHGEAMEEMNGVTTYFKPVQQLSGYEDAGEVLTYQVRHDMLCAVLAPDSAYYTYNLDSKTSQLFADRADYESYARGHDLPRPDEFEGFKRHYRRYWGGWRFWLLA</sequence>
<keyword evidence="3" id="KW-1185">Reference proteome</keyword>
<evidence type="ECO:0000256" key="1">
    <source>
        <dbReference type="SAM" id="Phobius"/>
    </source>
</evidence>
<gene>
    <name evidence="2" type="ORF">MUN79_02470</name>
</gene>
<protein>
    <submittedName>
        <fullName evidence="2">Uncharacterized protein</fullName>
    </submittedName>
</protein>
<organism evidence="2 3">
    <name type="scientific">Hymenobacter cellulosilyticus</name>
    <dbReference type="NCBI Taxonomy" id="2932248"/>
    <lineage>
        <taxon>Bacteria</taxon>
        <taxon>Pseudomonadati</taxon>
        <taxon>Bacteroidota</taxon>
        <taxon>Cytophagia</taxon>
        <taxon>Cytophagales</taxon>
        <taxon>Hymenobacteraceae</taxon>
        <taxon>Hymenobacter</taxon>
    </lineage>
</organism>
<dbReference type="KEGG" id="hcu:MUN79_02470"/>
<keyword evidence="1" id="KW-0472">Membrane</keyword>
<evidence type="ECO:0000313" key="2">
    <source>
        <dbReference type="EMBL" id="UOQ72873.1"/>
    </source>
</evidence>
<dbReference type="EMBL" id="CP095046">
    <property type="protein sequence ID" value="UOQ72873.1"/>
    <property type="molecule type" value="Genomic_DNA"/>
</dbReference>
<reference evidence="2" key="1">
    <citation type="submission" date="2022-04" db="EMBL/GenBank/DDBJ databases">
        <title>Hymenobacter sp. isolated from the air.</title>
        <authorList>
            <person name="Won M."/>
            <person name="Lee C.-M."/>
            <person name="Woen H.-Y."/>
            <person name="Kwon S.-W."/>
        </authorList>
    </citation>
    <scope>NUCLEOTIDE SEQUENCE</scope>
    <source>
        <strain evidence="2">5116S-3</strain>
    </source>
</reference>
<dbReference type="RefSeq" id="WP_244676231.1">
    <property type="nucleotide sequence ID" value="NZ_CP095046.1"/>
</dbReference>
<keyword evidence="1" id="KW-0812">Transmembrane</keyword>
<evidence type="ECO:0000313" key="3">
    <source>
        <dbReference type="Proteomes" id="UP000831796"/>
    </source>
</evidence>